<accession>A0A1I8MB06</accession>
<dbReference type="VEuPathDB" id="VectorBase:MDOA003038"/>
<feature type="signal peptide" evidence="1">
    <location>
        <begin position="1"/>
        <end position="17"/>
    </location>
</feature>
<evidence type="ECO:0000313" key="2">
    <source>
        <dbReference type="EnsemblMetazoa" id="MDOA003038-PC"/>
    </source>
</evidence>
<proteinExistence type="predicted"/>
<reference evidence="2" key="1">
    <citation type="submission" date="2020-05" db="UniProtKB">
        <authorList>
            <consortium name="EnsemblMetazoa"/>
        </authorList>
    </citation>
    <scope>IDENTIFICATION</scope>
    <source>
        <strain evidence="2">Aabys</strain>
    </source>
</reference>
<dbReference type="OrthoDB" id="7914393at2759"/>
<keyword evidence="1" id="KW-0732">Signal</keyword>
<name>A0A1I8MB06_MUSDO</name>
<feature type="chain" id="PRO_5044560093" evidence="1">
    <location>
        <begin position="18"/>
        <end position="145"/>
    </location>
</feature>
<gene>
    <name evidence="2" type="primary">101898189</name>
</gene>
<protein>
    <submittedName>
        <fullName evidence="2">Uncharacterized protein</fullName>
    </submittedName>
</protein>
<dbReference type="EnsemblMetazoa" id="MDOA003038-RC">
    <property type="protein sequence ID" value="MDOA003038-PC"/>
    <property type="gene ID" value="MDOA003038"/>
</dbReference>
<organism evidence="2">
    <name type="scientific">Musca domestica</name>
    <name type="common">House fly</name>
    <dbReference type="NCBI Taxonomy" id="7370"/>
    <lineage>
        <taxon>Eukaryota</taxon>
        <taxon>Metazoa</taxon>
        <taxon>Ecdysozoa</taxon>
        <taxon>Arthropoda</taxon>
        <taxon>Hexapoda</taxon>
        <taxon>Insecta</taxon>
        <taxon>Pterygota</taxon>
        <taxon>Neoptera</taxon>
        <taxon>Endopterygota</taxon>
        <taxon>Diptera</taxon>
        <taxon>Brachycera</taxon>
        <taxon>Muscomorpha</taxon>
        <taxon>Muscoidea</taxon>
        <taxon>Muscidae</taxon>
        <taxon>Musca</taxon>
    </lineage>
</organism>
<sequence>MNFYILSVLLLAAYTMAMPQKTPLSSEEEFGAIRGNTLHDRYQMFVIAPVRTDDHQRHSLDALRAYLNSINTDSTQMLRRMLLSKLIAQCENQNKSLRSNLCSHLLEEVYFTPELQIPSDSSKIKKNFDEIDKASASFSTLNQLI</sequence>
<evidence type="ECO:0000256" key="1">
    <source>
        <dbReference type="SAM" id="SignalP"/>
    </source>
</evidence>
<dbReference type="AlphaFoldDB" id="A0A1I8MB06"/>
<dbReference type="VEuPathDB" id="VectorBase:MDOMA2_005493"/>